<dbReference type="GO" id="GO:0004930">
    <property type="term" value="F:G protein-coupled receptor activity"/>
    <property type="evidence" value="ECO:0007669"/>
    <property type="project" value="InterPro"/>
</dbReference>
<feature type="transmembrane region" description="Helical" evidence="17">
    <location>
        <begin position="829"/>
        <end position="849"/>
    </location>
</feature>
<dbReference type="Gramene" id="Os09t0428300-00">
    <property type="protein sequence ID" value="Os09t0428300-00"/>
    <property type="gene ID" value="Os09g0428300"/>
</dbReference>
<feature type="transmembrane region" description="Helical" evidence="17">
    <location>
        <begin position="640"/>
        <end position="660"/>
    </location>
</feature>
<proteinExistence type="inferred from homology"/>
<dbReference type="GO" id="GO:0038023">
    <property type="term" value="F:signaling receptor activity"/>
    <property type="evidence" value="ECO:0000318"/>
    <property type="project" value="GO_Central"/>
</dbReference>
<dbReference type="Proteomes" id="UP000059680">
    <property type="component" value="Chromosome 9"/>
</dbReference>
<dbReference type="SUPFAM" id="SSF53850">
    <property type="entry name" value="Periplasmic binding protein-like II"/>
    <property type="match status" value="1"/>
</dbReference>
<dbReference type="PANTHER" id="PTHR34836">
    <property type="entry name" value="OS06G0188250 PROTEIN"/>
    <property type="match status" value="1"/>
</dbReference>
<keyword evidence="6 18" id="KW-0732">Signal</keyword>
<dbReference type="InterPro" id="IPR019594">
    <property type="entry name" value="Glu/Gly-bd"/>
</dbReference>
<dbReference type="InParanoid" id="A0A0P0XNE5"/>
<dbReference type="eggNOG" id="KOG1052">
    <property type="taxonomic scope" value="Eukaryota"/>
</dbReference>
<organism evidence="20 21">
    <name type="scientific">Oryza sativa subsp. japonica</name>
    <name type="common">Rice</name>
    <dbReference type="NCBI Taxonomy" id="39947"/>
    <lineage>
        <taxon>Eukaryota</taxon>
        <taxon>Viridiplantae</taxon>
        <taxon>Streptophyta</taxon>
        <taxon>Embryophyta</taxon>
        <taxon>Tracheophyta</taxon>
        <taxon>Spermatophyta</taxon>
        <taxon>Magnoliopsida</taxon>
        <taxon>Liliopsida</taxon>
        <taxon>Poales</taxon>
        <taxon>Poaceae</taxon>
        <taxon>BOP clade</taxon>
        <taxon>Oryzoideae</taxon>
        <taxon>Oryzeae</taxon>
        <taxon>Oryzinae</taxon>
        <taxon>Oryza</taxon>
        <taxon>Oryza sativa</taxon>
    </lineage>
</organism>
<evidence type="ECO:0000259" key="19">
    <source>
        <dbReference type="SMART" id="SM00079"/>
    </source>
</evidence>
<comment type="function">
    <text evidence="15">Glutamate-gated receptor that probably acts as non-selective cation channel.</text>
</comment>
<dbReference type="PRINTS" id="PR00248">
    <property type="entry name" value="GPCRMGR"/>
</dbReference>
<dbReference type="FunCoup" id="A0A0P0XNE5">
    <property type="interactions" value="724"/>
</dbReference>
<comment type="subcellular location">
    <subcellularLocation>
        <location evidence="1">Membrane</location>
        <topology evidence="1">Multi-pass membrane protein</topology>
    </subcellularLocation>
</comment>
<dbReference type="GO" id="GO:0015276">
    <property type="term" value="F:ligand-gated monoatomic ion channel activity"/>
    <property type="evidence" value="ECO:0000318"/>
    <property type="project" value="GO_Central"/>
</dbReference>
<keyword evidence="12 15" id="KW-1071">Ligand-gated ion channel</keyword>
<evidence type="ECO:0000256" key="4">
    <source>
        <dbReference type="ARBA" id="ARBA00022448"/>
    </source>
</evidence>
<keyword evidence="8 15" id="KW-0406">Ion transport</keyword>
<dbReference type="EMBL" id="AP014965">
    <property type="protein sequence ID" value="BAT08189.1"/>
    <property type="molecule type" value="Genomic_DNA"/>
</dbReference>
<reference evidence="20 21" key="3">
    <citation type="journal article" date="2013" name="Rice">
        <title>Improvement of the Oryza sativa Nipponbare reference genome using next generation sequence and optical map data.</title>
        <authorList>
            <person name="Kawahara Y."/>
            <person name="de la Bastide M."/>
            <person name="Hamilton J.P."/>
            <person name="Kanamori H."/>
            <person name="McCombie W.R."/>
            <person name="Ouyang S."/>
            <person name="Schwartz D.C."/>
            <person name="Tanaka T."/>
            <person name="Wu J."/>
            <person name="Zhou S."/>
            <person name="Childs K.L."/>
            <person name="Davidson R.M."/>
            <person name="Lin H."/>
            <person name="Quesada-Ocampo L."/>
            <person name="Vaillancourt B."/>
            <person name="Sakai H."/>
            <person name="Lee S.S."/>
            <person name="Kim J."/>
            <person name="Numa H."/>
            <person name="Itoh T."/>
            <person name="Buell C.R."/>
            <person name="Matsumoto T."/>
        </authorList>
    </citation>
    <scope>NUCLEOTIDE SEQUENCE [LARGE SCALE GENOMIC DNA]</scope>
    <source>
        <strain evidence="21">cv. Nipponbare</strain>
    </source>
</reference>
<feature type="domain" description="Ionotropic glutamate receptor C-terminal" evidence="19">
    <location>
        <begin position="459"/>
        <end position="804"/>
    </location>
</feature>
<name>A0A0P0XNE5_ORYSJ</name>
<dbReference type="Gene3D" id="3.40.50.2300">
    <property type="match status" value="2"/>
</dbReference>
<keyword evidence="10 15" id="KW-0675">Receptor</keyword>
<keyword evidence="9 15" id="KW-0472">Membrane</keyword>
<keyword evidence="13 15" id="KW-0407">Ion channel</keyword>
<sequence>MAACARTAPLLLLLAFSFAFAGSVTERKAEEFHVGVVLDLGTTVAKVARTSMSLAVEDFNAVHPSYTTRLVLHVRDSMGDDVQAASAVLDLLENHKVQTIVGPQKSSQATFVSALGNKCQIPIISFTATSPTLSSRTLPYFVRATLNDSAQVNSIVSMIKAYGWREVVPIYVDNDYGRGIIPSLVDALQQIDVHVPYQSEIDQSSTSEEITQELYKLMTMQTRVYVVHMSPSLGSVLFTKAKEIGMMSEGTVWIITDGLTNLIDSLNPSVVEAMNGALGVKVYVPISTELDSFTKRWYMRSRIDHPNDPTMKLNIFGLWAYDSIWAIAQAAEMSKVRKAMFQRPSSEKNLTNLETLQTSINGPALRKAMLQNKFRGLSGYFDLSDGQLQVSTFRIINVAGKGYREIGFWTARNGISKALEQKRSHPTYESTKPDLNIVIWPGEVTELPRGWELAVRGKKLQVGVVKGHYPEYIDADEDPITGVTTARGLAIDVFEEAVKRLPYALAYEYKLFNITGIASSSYDEFVYQVYLKKYDIAVGDIAIRYNRSLYVDFTLPYTESGVAMVVPVRESINKNAWIFLKPLTPGMWFGTIMVVIYTGVVIWLLELLGNNKNVDATISRQSMTSIYFSMFEDKEKVKRLISRIVLVVWLFFILVLKSSYTASLTSMLTVQQLQPTAHDVHELLKNGEYIGCGSGSFVMGLLEELGFPRSMIKPYHNPEDIHNALSRGSKNGGIAALVGEIPYIKLFLAKNCKRYTMIGPIYKTAGFGYAFPKGSPLVGDISQAILNITGGDTIIQIEQKWVRDKNSCQNEGSIIGSGSLTFASFEGPIILTGVVSTSSLLVALIMYFYRNKKIKPHHSDSEQISSHGENER</sequence>
<evidence type="ECO:0000256" key="1">
    <source>
        <dbReference type="ARBA" id="ARBA00004141"/>
    </source>
</evidence>
<dbReference type="GO" id="GO:0005886">
    <property type="term" value="C:plasma membrane"/>
    <property type="evidence" value="ECO:0000318"/>
    <property type="project" value="GO_Central"/>
</dbReference>
<dbReference type="PIRSF" id="PIRSF037090">
    <property type="entry name" value="Iontro_Glu-like_rcpt_pln"/>
    <property type="match status" value="1"/>
</dbReference>
<dbReference type="OrthoDB" id="5984008at2759"/>
<keyword evidence="5 17" id="KW-0812">Transmembrane</keyword>
<feature type="disulfide bond" evidence="16">
    <location>
        <begin position="752"/>
        <end position="808"/>
    </location>
</feature>
<reference evidence="20 21" key="2">
    <citation type="journal article" date="2013" name="Plant Cell Physiol.">
        <title>Rice Annotation Project Database (RAP-DB): an integrative and interactive database for rice genomics.</title>
        <authorList>
            <person name="Sakai H."/>
            <person name="Lee S.S."/>
            <person name="Tanaka T."/>
            <person name="Numa H."/>
            <person name="Kim J."/>
            <person name="Kawahara Y."/>
            <person name="Wakimoto H."/>
            <person name="Yang C.C."/>
            <person name="Iwamoto M."/>
            <person name="Abe T."/>
            <person name="Yamada Y."/>
            <person name="Muto A."/>
            <person name="Inokuchi H."/>
            <person name="Ikemura T."/>
            <person name="Matsumoto T."/>
            <person name="Sasaki T."/>
            <person name="Itoh T."/>
        </authorList>
    </citation>
    <scope>NUCLEOTIDE SEQUENCE [LARGE SCALE GENOMIC DNA]</scope>
    <source>
        <strain evidence="21">cv. Nipponbare</strain>
    </source>
</reference>
<dbReference type="FunFam" id="1.10.287.70:FF:000037">
    <property type="entry name" value="Glutamate receptor"/>
    <property type="match status" value="1"/>
</dbReference>
<dbReference type="CDD" id="cd13686">
    <property type="entry name" value="GluR_Plant"/>
    <property type="match status" value="1"/>
</dbReference>
<dbReference type="InterPro" id="IPR044440">
    <property type="entry name" value="GABAb_receptor_plant_PBP1"/>
</dbReference>
<dbReference type="FunFam" id="3.40.190.10:FF:000103">
    <property type="entry name" value="Glutamate receptor"/>
    <property type="match status" value="1"/>
</dbReference>
<dbReference type="Pfam" id="PF00060">
    <property type="entry name" value="Lig_chan"/>
    <property type="match status" value="1"/>
</dbReference>
<dbReference type="InterPro" id="IPR001828">
    <property type="entry name" value="ANF_lig-bd_rcpt"/>
</dbReference>
<evidence type="ECO:0000256" key="9">
    <source>
        <dbReference type="ARBA" id="ARBA00023136"/>
    </source>
</evidence>
<evidence type="ECO:0000256" key="15">
    <source>
        <dbReference type="PIRNR" id="PIRNR037090"/>
    </source>
</evidence>
<evidence type="ECO:0000256" key="5">
    <source>
        <dbReference type="ARBA" id="ARBA00022692"/>
    </source>
</evidence>
<keyword evidence="16" id="KW-1015">Disulfide bond</keyword>
<dbReference type="KEGG" id="osa:4347119"/>
<keyword evidence="21" id="KW-1185">Reference proteome</keyword>
<dbReference type="SMART" id="SM00079">
    <property type="entry name" value="PBPe"/>
    <property type="match status" value="1"/>
</dbReference>
<evidence type="ECO:0000256" key="18">
    <source>
        <dbReference type="SAM" id="SignalP"/>
    </source>
</evidence>
<evidence type="ECO:0000256" key="10">
    <source>
        <dbReference type="ARBA" id="ARBA00023170"/>
    </source>
</evidence>
<evidence type="ECO:0000256" key="13">
    <source>
        <dbReference type="ARBA" id="ARBA00023303"/>
    </source>
</evidence>
<dbReference type="InterPro" id="IPR015683">
    <property type="entry name" value="Ionotropic_Glu_rcpt"/>
</dbReference>
<dbReference type="FunFam" id="3.40.190.10:FF:000195">
    <property type="entry name" value="Glutamate receptor 2.7"/>
    <property type="match status" value="1"/>
</dbReference>
<evidence type="ECO:0000256" key="17">
    <source>
        <dbReference type="SAM" id="Phobius"/>
    </source>
</evidence>
<evidence type="ECO:0000256" key="8">
    <source>
        <dbReference type="ARBA" id="ARBA00023065"/>
    </source>
</evidence>
<dbReference type="PANTHER" id="PTHR34836:SF1">
    <property type="entry name" value="OS09G0428600 PROTEIN"/>
    <property type="match status" value="1"/>
</dbReference>
<evidence type="ECO:0000256" key="2">
    <source>
        <dbReference type="ARBA" id="ARBA00008685"/>
    </source>
</evidence>
<evidence type="ECO:0000256" key="12">
    <source>
        <dbReference type="ARBA" id="ARBA00023286"/>
    </source>
</evidence>
<dbReference type="STRING" id="39947.A0A0P0XNE5"/>
<dbReference type="CDD" id="cd19990">
    <property type="entry name" value="PBP1_GABAb_receptor_plant"/>
    <property type="match status" value="1"/>
</dbReference>
<feature type="transmembrane region" description="Helical" evidence="17">
    <location>
        <begin position="586"/>
        <end position="605"/>
    </location>
</feature>
<gene>
    <name evidence="20" type="ordered locus">Os09g0428300</name>
    <name evidence="20" type="ORF">OSNPB_090428300</name>
</gene>
<evidence type="ECO:0000256" key="14">
    <source>
        <dbReference type="ARBA" id="ARBA00049638"/>
    </source>
</evidence>
<dbReference type="InterPro" id="IPR028082">
    <property type="entry name" value="Peripla_BP_I"/>
</dbReference>
<dbReference type="FunFam" id="3.40.50.2300:FF:000169">
    <property type="entry name" value="Glutamate receptor"/>
    <property type="match status" value="1"/>
</dbReference>
<feature type="chain" id="PRO_5006057180" description="Glutamate receptor" evidence="18">
    <location>
        <begin position="22"/>
        <end position="872"/>
    </location>
</feature>
<comment type="function">
    <text evidence="14">Glutamate-gated receptor that probably acts as a non-selective cation channel. May be involved in light-signal transduction and calcium homeostasis via the regulation of calcium influx into cells.</text>
</comment>
<evidence type="ECO:0000313" key="20">
    <source>
        <dbReference type="EMBL" id="BAT08189.1"/>
    </source>
</evidence>
<dbReference type="InterPro" id="IPR001320">
    <property type="entry name" value="Iontro_rcpt_C"/>
</dbReference>
<evidence type="ECO:0000256" key="11">
    <source>
        <dbReference type="ARBA" id="ARBA00023180"/>
    </source>
</evidence>
<dbReference type="SUPFAM" id="SSF53822">
    <property type="entry name" value="Periplasmic binding protein-like I"/>
    <property type="match status" value="1"/>
</dbReference>
<accession>A0A0P0XNE5</accession>
<feature type="signal peptide" evidence="18">
    <location>
        <begin position="1"/>
        <end position="21"/>
    </location>
</feature>
<evidence type="ECO:0000256" key="7">
    <source>
        <dbReference type="ARBA" id="ARBA00022989"/>
    </source>
</evidence>
<evidence type="ECO:0000256" key="6">
    <source>
        <dbReference type="ARBA" id="ARBA00022729"/>
    </source>
</evidence>
<keyword evidence="4 15" id="KW-0813">Transport</keyword>
<dbReference type="Pfam" id="PF01094">
    <property type="entry name" value="ANF_receptor"/>
    <property type="match status" value="1"/>
</dbReference>
<dbReference type="FunFam" id="3.40.50.2300:FF:000801">
    <property type="match status" value="1"/>
</dbReference>
<keyword evidence="7 17" id="KW-1133">Transmembrane helix</keyword>
<comment type="subunit">
    <text evidence="3">May form heteromers.</text>
</comment>
<dbReference type="AlphaFoldDB" id="A0A0P0XNE5"/>
<reference evidence="21" key="1">
    <citation type="journal article" date="2005" name="Nature">
        <title>The map-based sequence of the rice genome.</title>
        <authorList>
            <consortium name="International rice genome sequencing project (IRGSP)"/>
            <person name="Matsumoto T."/>
            <person name="Wu J."/>
            <person name="Kanamori H."/>
            <person name="Katayose Y."/>
            <person name="Fujisawa M."/>
            <person name="Namiki N."/>
            <person name="Mizuno H."/>
            <person name="Yamamoto K."/>
            <person name="Antonio B.A."/>
            <person name="Baba T."/>
            <person name="Sakata K."/>
            <person name="Nagamura Y."/>
            <person name="Aoki H."/>
            <person name="Arikawa K."/>
            <person name="Arita K."/>
            <person name="Bito T."/>
            <person name="Chiden Y."/>
            <person name="Fujitsuka N."/>
            <person name="Fukunaka R."/>
            <person name="Hamada M."/>
            <person name="Harada C."/>
            <person name="Hayashi A."/>
            <person name="Hijishita S."/>
            <person name="Honda M."/>
            <person name="Hosokawa S."/>
            <person name="Ichikawa Y."/>
            <person name="Idonuma A."/>
            <person name="Iijima M."/>
            <person name="Ikeda M."/>
            <person name="Ikeno M."/>
            <person name="Ito K."/>
            <person name="Ito S."/>
            <person name="Ito T."/>
            <person name="Ito Y."/>
            <person name="Ito Y."/>
            <person name="Iwabuchi A."/>
            <person name="Kamiya K."/>
            <person name="Karasawa W."/>
            <person name="Kurita K."/>
            <person name="Katagiri S."/>
            <person name="Kikuta A."/>
            <person name="Kobayashi H."/>
            <person name="Kobayashi N."/>
            <person name="Machita K."/>
            <person name="Maehara T."/>
            <person name="Masukawa M."/>
            <person name="Mizubayashi T."/>
            <person name="Mukai Y."/>
            <person name="Nagasaki H."/>
            <person name="Nagata Y."/>
            <person name="Naito S."/>
            <person name="Nakashima M."/>
            <person name="Nakama Y."/>
            <person name="Nakamichi Y."/>
            <person name="Nakamura M."/>
            <person name="Meguro A."/>
            <person name="Negishi M."/>
            <person name="Ohta I."/>
            <person name="Ohta T."/>
            <person name="Okamoto M."/>
            <person name="Ono N."/>
            <person name="Saji S."/>
            <person name="Sakaguchi M."/>
            <person name="Sakai K."/>
            <person name="Shibata M."/>
            <person name="Shimokawa T."/>
            <person name="Song J."/>
            <person name="Takazaki Y."/>
            <person name="Terasawa K."/>
            <person name="Tsugane M."/>
            <person name="Tsuji K."/>
            <person name="Ueda S."/>
            <person name="Waki K."/>
            <person name="Yamagata H."/>
            <person name="Yamamoto M."/>
            <person name="Yamamoto S."/>
            <person name="Yamane H."/>
            <person name="Yoshiki S."/>
            <person name="Yoshihara R."/>
            <person name="Yukawa K."/>
            <person name="Zhong H."/>
            <person name="Yano M."/>
            <person name="Yuan Q."/>
            <person name="Ouyang S."/>
            <person name="Liu J."/>
            <person name="Jones K.M."/>
            <person name="Gansberger K."/>
            <person name="Moffat K."/>
            <person name="Hill J."/>
            <person name="Bera J."/>
            <person name="Fadrosh D."/>
            <person name="Jin S."/>
            <person name="Johri S."/>
            <person name="Kim M."/>
            <person name="Overton L."/>
            <person name="Reardon M."/>
            <person name="Tsitrin T."/>
            <person name="Vuong H."/>
            <person name="Weaver B."/>
            <person name="Ciecko A."/>
            <person name="Tallon L."/>
            <person name="Jackson J."/>
            <person name="Pai G."/>
            <person name="Aken S.V."/>
            <person name="Utterback T."/>
            <person name="Reidmuller S."/>
            <person name="Feldblyum T."/>
            <person name="Hsiao J."/>
            <person name="Zismann V."/>
            <person name="Iobst S."/>
            <person name="de Vazeille A.R."/>
            <person name="Buell C.R."/>
            <person name="Ying K."/>
            <person name="Li Y."/>
            <person name="Lu T."/>
            <person name="Huang Y."/>
            <person name="Zhao Q."/>
            <person name="Feng Q."/>
            <person name="Zhang L."/>
            <person name="Zhu J."/>
            <person name="Weng Q."/>
            <person name="Mu J."/>
            <person name="Lu Y."/>
            <person name="Fan D."/>
            <person name="Liu Y."/>
            <person name="Guan J."/>
            <person name="Zhang Y."/>
            <person name="Yu S."/>
            <person name="Liu X."/>
            <person name="Zhang Y."/>
            <person name="Hong G."/>
            <person name="Han B."/>
            <person name="Choisne N."/>
            <person name="Demange N."/>
            <person name="Orjeda G."/>
            <person name="Samain S."/>
            <person name="Cattolico L."/>
            <person name="Pelletier E."/>
            <person name="Couloux A."/>
            <person name="Segurens B."/>
            <person name="Wincker P."/>
            <person name="D'Hont A."/>
            <person name="Scarpelli C."/>
            <person name="Weissenbach J."/>
            <person name="Salanoubat M."/>
            <person name="Quetier F."/>
            <person name="Yu Y."/>
            <person name="Kim H.R."/>
            <person name="Rambo T."/>
            <person name="Currie J."/>
            <person name="Collura K."/>
            <person name="Luo M."/>
            <person name="Yang T."/>
            <person name="Ammiraju J.S.S."/>
            <person name="Engler F."/>
            <person name="Soderlund C."/>
            <person name="Wing R.A."/>
            <person name="Palmer L.E."/>
            <person name="de la Bastide M."/>
            <person name="Spiegel L."/>
            <person name="Nascimento L."/>
            <person name="Zutavern T."/>
            <person name="O'Shaughnessy A."/>
            <person name="Dike S."/>
            <person name="Dedhia N."/>
            <person name="Preston R."/>
            <person name="Balija V."/>
            <person name="McCombie W.R."/>
            <person name="Chow T."/>
            <person name="Chen H."/>
            <person name="Chung M."/>
            <person name="Chen C."/>
            <person name="Shaw J."/>
            <person name="Wu H."/>
            <person name="Hsiao K."/>
            <person name="Chao Y."/>
            <person name="Chu M."/>
            <person name="Cheng C."/>
            <person name="Hour A."/>
            <person name="Lee P."/>
            <person name="Lin S."/>
            <person name="Lin Y."/>
            <person name="Liou J."/>
            <person name="Liu S."/>
            <person name="Hsing Y."/>
            <person name="Raghuvanshi S."/>
            <person name="Mohanty A."/>
            <person name="Bharti A.K."/>
            <person name="Gaur A."/>
            <person name="Gupta V."/>
            <person name="Kumar D."/>
            <person name="Ravi V."/>
            <person name="Vij S."/>
            <person name="Kapur A."/>
            <person name="Khurana P."/>
            <person name="Khurana P."/>
            <person name="Khurana J.P."/>
            <person name="Tyagi A.K."/>
            <person name="Gaikwad K."/>
            <person name="Singh A."/>
            <person name="Dalal V."/>
            <person name="Srivastava S."/>
            <person name="Dixit A."/>
            <person name="Pal A.K."/>
            <person name="Ghazi I.A."/>
            <person name="Yadav M."/>
            <person name="Pandit A."/>
            <person name="Bhargava A."/>
            <person name="Sureshbabu K."/>
            <person name="Batra K."/>
            <person name="Sharma T.R."/>
            <person name="Mohapatra T."/>
            <person name="Singh N.K."/>
            <person name="Messing J."/>
            <person name="Nelson A.B."/>
            <person name="Fuks G."/>
            <person name="Kavchok S."/>
            <person name="Keizer G."/>
            <person name="Linton E."/>
            <person name="Llaca V."/>
            <person name="Song R."/>
            <person name="Tanyolac B."/>
            <person name="Young S."/>
            <person name="Ho-Il K."/>
            <person name="Hahn J.H."/>
            <person name="Sangsakoo G."/>
            <person name="Vanavichit A."/>
            <person name="de Mattos Luiz.A.T."/>
            <person name="Zimmer P.D."/>
            <person name="Malone G."/>
            <person name="Dellagostin O."/>
            <person name="de Oliveira A.C."/>
            <person name="Bevan M."/>
            <person name="Bancroft I."/>
            <person name="Minx P."/>
            <person name="Cordum H."/>
            <person name="Wilson R."/>
            <person name="Cheng Z."/>
            <person name="Jin W."/>
            <person name="Jiang J."/>
            <person name="Leong S.A."/>
            <person name="Iwama H."/>
            <person name="Gojobori T."/>
            <person name="Itoh T."/>
            <person name="Niimura Y."/>
            <person name="Fujii Y."/>
            <person name="Habara T."/>
            <person name="Sakai H."/>
            <person name="Sato Y."/>
            <person name="Wilson G."/>
            <person name="Kumar K."/>
            <person name="McCouch S."/>
            <person name="Juretic N."/>
            <person name="Hoen D."/>
            <person name="Wright S."/>
            <person name="Bruskiewich R."/>
            <person name="Bureau T."/>
            <person name="Miyao A."/>
            <person name="Hirochika H."/>
            <person name="Nishikawa T."/>
            <person name="Kadowaki K."/>
            <person name="Sugiura M."/>
            <person name="Burr B."/>
            <person name="Sasaki T."/>
        </authorList>
    </citation>
    <scope>NUCLEOTIDE SEQUENCE [LARGE SCALE GENOMIC DNA]</scope>
    <source>
        <strain evidence="21">cv. Nipponbare</strain>
    </source>
</reference>
<keyword evidence="11" id="KW-0325">Glycoprotein</keyword>
<comment type="similarity">
    <text evidence="2 15">Belongs to the glutamate-gated ion channel (TC 1.A.10.1) family.</text>
</comment>
<dbReference type="OMA" id="PGMWFGT"/>
<dbReference type="InterPro" id="IPR000337">
    <property type="entry name" value="GPCR_3"/>
</dbReference>
<dbReference type="SMR" id="A0A0P0XNE5"/>
<protein>
    <recommendedName>
        <fullName evidence="15">Glutamate receptor</fullName>
    </recommendedName>
</protein>
<dbReference type="InterPro" id="IPR017103">
    <property type="entry name" value="Iontropic_Glu_rcpt_pln"/>
</dbReference>
<dbReference type="PaxDb" id="39947-A0A0P0XNE5"/>
<dbReference type="Gene3D" id="1.10.287.70">
    <property type="match status" value="1"/>
</dbReference>
<evidence type="ECO:0000256" key="16">
    <source>
        <dbReference type="PIRSR" id="PIRSR037090-50"/>
    </source>
</evidence>
<evidence type="ECO:0000313" key="21">
    <source>
        <dbReference type="Proteomes" id="UP000059680"/>
    </source>
</evidence>
<evidence type="ECO:0000256" key="3">
    <source>
        <dbReference type="ARBA" id="ARBA00011095"/>
    </source>
</evidence>
<dbReference type="Pfam" id="PF10613">
    <property type="entry name" value="Lig_chan-Glu_bd"/>
    <property type="match status" value="1"/>
</dbReference>
<dbReference type="Gene3D" id="3.40.190.10">
    <property type="entry name" value="Periplasmic binding protein-like II"/>
    <property type="match status" value="3"/>
</dbReference>